<dbReference type="PATRIC" id="fig|1122985.7.peg.1373"/>
<evidence type="ECO:0000313" key="2">
    <source>
        <dbReference type="Proteomes" id="UP000027442"/>
    </source>
</evidence>
<comment type="caution">
    <text evidence="1">The sequence shown here is derived from an EMBL/GenBank/DDBJ whole genome shotgun (WGS) entry which is preliminary data.</text>
</comment>
<dbReference type="AlphaFoldDB" id="A0A069QRW8"/>
<dbReference type="PROSITE" id="PS51257">
    <property type="entry name" value="PROKAR_LIPOPROTEIN"/>
    <property type="match status" value="1"/>
</dbReference>
<dbReference type="Proteomes" id="UP000027442">
    <property type="component" value="Unassembled WGS sequence"/>
</dbReference>
<gene>
    <name evidence="1" type="ORF">HMPREF1991_01321</name>
</gene>
<sequence>MHCANYRIGVRDLGTNAIQQLNLSMAISCPYCMNYRIGVGHLGTNAIQ</sequence>
<accession>A0A069QRW8</accession>
<dbReference type="HOGENOM" id="CLU_3156285_0_0_10"/>
<evidence type="ECO:0000313" key="1">
    <source>
        <dbReference type="EMBL" id="KDR52581.1"/>
    </source>
</evidence>
<dbReference type="EMBL" id="JNGW01000051">
    <property type="protein sequence ID" value="KDR52581.1"/>
    <property type="molecule type" value="Genomic_DNA"/>
</dbReference>
<keyword evidence="2" id="KW-1185">Reference proteome</keyword>
<name>A0A069QRW8_HOYLO</name>
<reference evidence="1 2" key="1">
    <citation type="submission" date="2013-08" db="EMBL/GenBank/DDBJ databases">
        <authorList>
            <person name="Weinstock G."/>
            <person name="Sodergren E."/>
            <person name="Wylie T."/>
            <person name="Fulton L."/>
            <person name="Fulton R."/>
            <person name="Fronick C."/>
            <person name="O'Laughlin M."/>
            <person name="Godfrey J."/>
            <person name="Miner T."/>
            <person name="Herter B."/>
            <person name="Appelbaum E."/>
            <person name="Cordes M."/>
            <person name="Lek S."/>
            <person name="Wollam A."/>
            <person name="Pepin K.H."/>
            <person name="Palsikar V.B."/>
            <person name="Mitreva M."/>
            <person name="Wilson R.K."/>
        </authorList>
    </citation>
    <scope>NUCLEOTIDE SEQUENCE [LARGE SCALE GENOMIC DNA]</scope>
    <source>
        <strain evidence="1 2">ATCC 15930</strain>
    </source>
</reference>
<protein>
    <submittedName>
        <fullName evidence="1">Uncharacterized protein</fullName>
    </submittedName>
</protein>
<proteinExistence type="predicted"/>
<organism evidence="1 2">
    <name type="scientific">Hoylesella loescheii DSM 19665 = JCM 12249 = ATCC 15930</name>
    <dbReference type="NCBI Taxonomy" id="1122985"/>
    <lineage>
        <taxon>Bacteria</taxon>
        <taxon>Pseudomonadati</taxon>
        <taxon>Bacteroidota</taxon>
        <taxon>Bacteroidia</taxon>
        <taxon>Bacteroidales</taxon>
        <taxon>Prevotellaceae</taxon>
        <taxon>Hoylesella</taxon>
    </lineage>
</organism>